<feature type="non-terminal residue" evidence="32">
    <location>
        <position position="1"/>
    </location>
</feature>
<dbReference type="InterPro" id="IPR015095">
    <property type="entry name" value="AlkB_hom8_N"/>
</dbReference>
<keyword evidence="14" id="KW-0677">Repeat</keyword>
<keyword evidence="13 30" id="KW-0732">Signal</keyword>
<feature type="disulfide bond" evidence="28">
    <location>
        <begin position="675"/>
        <end position="685"/>
    </location>
</feature>
<keyword evidence="17" id="KW-0106">Calcium</keyword>
<dbReference type="FunFam" id="3.10.250.10:FF:000001">
    <property type="entry name" value="Lysyl oxidase 4 isoform X1"/>
    <property type="match status" value="2"/>
</dbReference>
<dbReference type="AlphaFoldDB" id="A0AAE0UR46"/>
<keyword evidence="24" id="KW-0804">Transcription</keyword>
<feature type="disulfide bond" evidence="28">
    <location>
        <begin position="95"/>
        <end position="156"/>
    </location>
</feature>
<dbReference type="InterPro" id="IPR036772">
    <property type="entry name" value="SRCR-like_dom_sf"/>
</dbReference>
<feature type="signal peptide" evidence="30">
    <location>
        <begin position="1"/>
        <end position="23"/>
    </location>
</feature>
<dbReference type="FunFam" id="3.10.250.10:FF:000008">
    <property type="entry name" value="Lysyl oxidase homolog 2"/>
    <property type="match status" value="1"/>
</dbReference>
<evidence type="ECO:0000256" key="2">
    <source>
        <dbReference type="ARBA" id="ARBA00004123"/>
    </source>
</evidence>
<evidence type="ECO:0000256" key="1">
    <source>
        <dbReference type="ARBA" id="ARBA00001935"/>
    </source>
</evidence>
<dbReference type="PRINTS" id="PR00074">
    <property type="entry name" value="LYSYLOXIDASE"/>
</dbReference>
<evidence type="ECO:0000256" key="8">
    <source>
        <dbReference type="ARBA" id="ARBA00022477"/>
    </source>
</evidence>
<dbReference type="GO" id="GO:0005615">
    <property type="term" value="C:extracellular space"/>
    <property type="evidence" value="ECO:0007669"/>
    <property type="project" value="UniProtKB-UniRule"/>
</dbReference>
<dbReference type="InterPro" id="IPR001695">
    <property type="entry name" value="Lysyl_oxidase"/>
</dbReference>
<dbReference type="PROSITE" id="PS50287">
    <property type="entry name" value="SRCR_2"/>
    <property type="match status" value="4"/>
</dbReference>
<dbReference type="GO" id="GO:0002040">
    <property type="term" value="P:sprouting angiogenesis"/>
    <property type="evidence" value="ECO:0007669"/>
    <property type="project" value="TreeGrafter"/>
</dbReference>
<comment type="similarity">
    <text evidence="6 29">Belongs to the lysyl oxidase family.</text>
</comment>
<keyword evidence="33" id="KW-1185">Reference proteome</keyword>
<evidence type="ECO:0000256" key="20">
    <source>
        <dbReference type="ARBA" id="ARBA00023002"/>
    </source>
</evidence>
<dbReference type="EMBL" id="JAUCMX010000021">
    <property type="protein sequence ID" value="KAK3514681.1"/>
    <property type="molecule type" value="Genomic_DNA"/>
</dbReference>
<keyword evidence="18" id="KW-0156">Chromatin regulator</keyword>
<feature type="disulfide bond" evidence="28">
    <location>
        <begin position="126"/>
        <end position="136"/>
    </location>
</feature>
<dbReference type="GO" id="GO:0005507">
    <property type="term" value="F:copper ion binding"/>
    <property type="evidence" value="ECO:0007669"/>
    <property type="project" value="UniProtKB-UniRule"/>
</dbReference>
<evidence type="ECO:0000256" key="18">
    <source>
        <dbReference type="ARBA" id="ARBA00022853"/>
    </source>
</evidence>
<name>A0AAE0UR46_9TELE</name>
<keyword evidence="23 28" id="KW-1015">Disulfide bond</keyword>
<organism evidence="32 33">
    <name type="scientific">Hemibagrus guttatus</name>
    <dbReference type="NCBI Taxonomy" id="175788"/>
    <lineage>
        <taxon>Eukaryota</taxon>
        <taxon>Metazoa</taxon>
        <taxon>Chordata</taxon>
        <taxon>Craniata</taxon>
        <taxon>Vertebrata</taxon>
        <taxon>Euteleostomi</taxon>
        <taxon>Actinopterygii</taxon>
        <taxon>Neopterygii</taxon>
        <taxon>Teleostei</taxon>
        <taxon>Ostariophysi</taxon>
        <taxon>Siluriformes</taxon>
        <taxon>Bagridae</taxon>
        <taxon>Hemibagrus</taxon>
    </lineage>
</organism>
<dbReference type="InterPro" id="IPR019828">
    <property type="entry name" value="Lysyl_oxidase_CS"/>
</dbReference>
<keyword evidence="21 29" id="KW-0186">Copper</keyword>
<comment type="cofactor">
    <cofactor evidence="1 29">
        <name>Cu cation</name>
        <dbReference type="ChEBI" id="CHEBI:23378"/>
    </cofactor>
</comment>
<feature type="domain" description="SRCR" evidence="31">
    <location>
        <begin position="599"/>
        <end position="708"/>
    </location>
</feature>
<keyword evidence="9" id="KW-0678">Repressor</keyword>
<evidence type="ECO:0000256" key="29">
    <source>
        <dbReference type="RuleBase" id="RU367046"/>
    </source>
</evidence>
<accession>A0AAE0UR46</accession>
<dbReference type="SMART" id="SM00202">
    <property type="entry name" value="SR"/>
    <property type="match status" value="4"/>
</dbReference>
<evidence type="ECO:0000256" key="11">
    <source>
        <dbReference type="ARBA" id="ARBA00022530"/>
    </source>
</evidence>
<comment type="subcellular location">
    <subcellularLocation>
        <location evidence="4">Chromosome</location>
    </subcellularLocation>
    <subcellularLocation>
        <location evidence="3">Endoplasmic reticulum</location>
    </subcellularLocation>
    <subcellularLocation>
        <location evidence="2">Nucleus</location>
    </subcellularLocation>
    <subcellularLocation>
        <location evidence="5">Secreted</location>
        <location evidence="5">Extracellular space</location>
        <location evidence="5">Extracellular matrix</location>
        <location evidence="5">Basement membrane</location>
    </subcellularLocation>
</comment>
<reference evidence="32" key="1">
    <citation type="submission" date="2023-06" db="EMBL/GenBank/DDBJ databases">
        <title>Male Hemibagrus guttatus genome.</title>
        <authorList>
            <person name="Bian C."/>
        </authorList>
    </citation>
    <scope>NUCLEOTIDE SEQUENCE</scope>
    <source>
        <strain evidence="32">Male_cb2023</strain>
        <tissue evidence="32">Muscle</tissue>
    </source>
</reference>
<comment type="catalytic activity">
    <reaction evidence="27 29">
        <text>L-lysyl-[protein] + O2 + H2O = (S)-2-amino-6-oxohexanoyl-[protein] + H2O2 + NH4(+)</text>
        <dbReference type="Rhea" id="RHEA:24544"/>
        <dbReference type="Rhea" id="RHEA-COMP:9752"/>
        <dbReference type="Rhea" id="RHEA-COMP:12448"/>
        <dbReference type="ChEBI" id="CHEBI:15377"/>
        <dbReference type="ChEBI" id="CHEBI:15379"/>
        <dbReference type="ChEBI" id="CHEBI:16240"/>
        <dbReference type="ChEBI" id="CHEBI:28938"/>
        <dbReference type="ChEBI" id="CHEBI:29969"/>
        <dbReference type="ChEBI" id="CHEBI:131803"/>
        <dbReference type="EC" id="1.4.3.13"/>
    </reaction>
</comment>
<keyword evidence="8 29" id="KW-0886">LTQ</keyword>
<evidence type="ECO:0000313" key="32">
    <source>
        <dbReference type="EMBL" id="KAK3514681.1"/>
    </source>
</evidence>
<dbReference type="GO" id="GO:0030199">
    <property type="term" value="P:collagen fibril organization"/>
    <property type="evidence" value="ECO:0007669"/>
    <property type="project" value="TreeGrafter"/>
</dbReference>
<feature type="domain" description="SRCR" evidence="31">
    <location>
        <begin position="473"/>
        <end position="589"/>
    </location>
</feature>
<evidence type="ECO:0000256" key="17">
    <source>
        <dbReference type="ARBA" id="ARBA00022837"/>
    </source>
</evidence>
<evidence type="ECO:0000313" key="33">
    <source>
        <dbReference type="Proteomes" id="UP001274896"/>
    </source>
</evidence>
<evidence type="ECO:0000256" key="7">
    <source>
        <dbReference type="ARBA" id="ARBA00022454"/>
    </source>
</evidence>
<evidence type="ECO:0000256" key="4">
    <source>
        <dbReference type="ARBA" id="ARBA00004286"/>
    </source>
</evidence>
<keyword evidence="19" id="KW-0084">Basement membrane</keyword>
<dbReference type="GO" id="GO:0016020">
    <property type="term" value="C:membrane"/>
    <property type="evidence" value="ECO:0007669"/>
    <property type="project" value="InterPro"/>
</dbReference>
<evidence type="ECO:0000256" key="13">
    <source>
        <dbReference type="ARBA" id="ARBA00022729"/>
    </source>
</evidence>
<evidence type="ECO:0000256" key="26">
    <source>
        <dbReference type="ARBA" id="ARBA00023242"/>
    </source>
</evidence>
<dbReference type="GO" id="GO:0005604">
    <property type="term" value="C:basement membrane"/>
    <property type="evidence" value="ECO:0007669"/>
    <property type="project" value="UniProtKB-SubCell"/>
</dbReference>
<keyword evidence="26" id="KW-0539">Nucleus</keyword>
<dbReference type="PROSITE" id="PS00420">
    <property type="entry name" value="SRCR_1"/>
    <property type="match status" value="1"/>
</dbReference>
<dbReference type="GO" id="GO:0016706">
    <property type="term" value="F:2-oxoglutarate-dependent dioxygenase activity"/>
    <property type="evidence" value="ECO:0007669"/>
    <property type="project" value="InterPro"/>
</dbReference>
<keyword evidence="12 29" id="KW-0479">Metal-binding</keyword>
<comment type="caution">
    <text evidence="32">The sequence shown here is derived from an EMBL/GenBank/DDBJ whole genome shotgun (WGS) entry which is preliminary data.</text>
</comment>
<feature type="domain" description="SRCR" evidence="31">
    <location>
        <begin position="186"/>
        <end position="296"/>
    </location>
</feature>
<dbReference type="GO" id="GO:0005634">
    <property type="term" value="C:nucleus"/>
    <property type="evidence" value="ECO:0007669"/>
    <property type="project" value="UniProtKB-SubCell"/>
</dbReference>
<dbReference type="GO" id="GO:0006325">
    <property type="term" value="P:chromatin organization"/>
    <property type="evidence" value="ECO:0007669"/>
    <property type="project" value="UniProtKB-KW"/>
</dbReference>
<evidence type="ECO:0000256" key="23">
    <source>
        <dbReference type="ARBA" id="ARBA00023157"/>
    </source>
</evidence>
<dbReference type="Pfam" id="PF00530">
    <property type="entry name" value="SRCR"/>
    <property type="match status" value="4"/>
</dbReference>
<keyword evidence="16" id="KW-0256">Endoplasmic reticulum</keyword>
<keyword evidence="20 29" id="KW-0560">Oxidoreductase</keyword>
<dbReference type="PROSITE" id="PS00926">
    <property type="entry name" value="LYSYL_OXIDASE"/>
    <property type="match status" value="1"/>
</dbReference>
<dbReference type="Pfam" id="PF01186">
    <property type="entry name" value="Lysyl_oxidase"/>
    <property type="match status" value="1"/>
</dbReference>
<dbReference type="PRINTS" id="PR00258">
    <property type="entry name" value="SPERACTRCPTR"/>
</dbReference>
<evidence type="ECO:0000256" key="9">
    <source>
        <dbReference type="ARBA" id="ARBA00022491"/>
    </source>
</evidence>
<dbReference type="SUPFAM" id="SSF56487">
    <property type="entry name" value="SRCR-like"/>
    <property type="match status" value="4"/>
</dbReference>
<feature type="domain" description="SRCR" evidence="31">
    <location>
        <begin position="56"/>
        <end position="157"/>
    </location>
</feature>
<feature type="disulfide bond" evidence="28">
    <location>
        <begin position="82"/>
        <end position="146"/>
    </location>
</feature>
<evidence type="ECO:0000256" key="21">
    <source>
        <dbReference type="ARBA" id="ARBA00023008"/>
    </source>
</evidence>
<comment type="PTM">
    <text evidence="29">The lysine tyrosylquinone cross-link (LTQ) is generated by condensation of the epsilon-amino group of a lysine with a topaquinone produced by oxidation of tyrosine.</text>
</comment>
<evidence type="ECO:0000256" key="15">
    <source>
        <dbReference type="ARBA" id="ARBA00022772"/>
    </source>
</evidence>
<keyword evidence="11" id="KW-0272">Extracellular matrix</keyword>
<gene>
    <name evidence="32" type="ORF">QTP70_021765</name>
</gene>
<comment type="caution">
    <text evidence="28">Lacks conserved residue(s) required for the propagation of feature annotation.</text>
</comment>
<evidence type="ECO:0000259" key="31">
    <source>
        <dbReference type="PROSITE" id="PS50287"/>
    </source>
</evidence>
<evidence type="ECO:0000256" key="6">
    <source>
        <dbReference type="ARBA" id="ARBA00007492"/>
    </source>
</evidence>
<evidence type="ECO:0000256" key="12">
    <source>
        <dbReference type="ARBA" id="ARBA00022723"/>
    </source>
</evidence>
<evidence type="ECO:0000256" key="24">
    <source>
        <dbReference type="ARBA" id="ARBA00023163"/>
    </source>
</evidence>
<feature type="chain" id="PRO_5042132433" description="Lysyl oxidase homolog" evidence="30">
    <location>
        <begin position="24"/>
        <end position="915"/>
    </location>
</feature>
<proteinExistence type="inferred from homology"/>
<dbReference type="PANTHER" id="PTHR45817:SF1">
    <property type="entry name" value="LYSYL OXIDASE HOMOLOG 2"/>
    <property type="match status" value="1"/>
</dbReference>
<dbReference type="GO" id="GO:0008168">
    <property type="term" value="F:methyltransferase activity"/>
    <property type="evidence" value="ECO:0007669"/>
    <property type="project" value="InterPro"/>
</dbReference>
<keyword evidence="10 29" id="KW-0964">Secreted</keyword>
<evidence type="ECO:0000256" key="16">
    <source>
        <dbReference type="ARBA" id="ARBA00022824"/>
    </source>
</evidence>
<evidence type="ECO:0000256" key="3">
    <source>
        <dbReference type="ARBA" id="ARBA00004240"/>
    </source>
</evidence>
<evidence type="ECO:0000256" key="14">
    <source>
        <dbReference type="ARBA" id="ARBA00022737"/>
    </source>
</evidence>
<dbReference type="InterPro" id="IPR050912">
    <property type="entry name" value="LOX-like_protein"/>
</dbReference>
<evidence type="ECO:0000256" key="22">
    <source>
        <dbReference type="ARBA" id="ARBA00023015"/>
    </source>
</evidence>
<dbReference type="GO" id="GO:0005694">
    <property type="term" value="C:chromosome"/>
    <property type="evidence" value="ECO:0007669"/>
    <property type="project" value="UniProtKB-SubCell"/>
</dbReference>
<evidence type="ECO:0000256" key="30">
    <source>
        <dbReference type="SAM" id="SignalP"/>
    </source>
</evidence>
<dbReference type="GO" id="GO:0004720">
    <property type="term" value="F:protein-lysine 6-oxidase activity"/>
    <property type="evidence" value="ECO:0007669"/>
    <property type="project" value="UniProtKB-UniRule"/>
</dbReference>
<feature type="disulfide bond" evidence="28">
    <location>
        <begin position="557"/>
        <end position="567"/>
    </location>
</feature>
<dbReference type="Pfam" id="PF09004">
    <property type="entry name" value="ALKBH8_N"/>
    <property type="match status" value="1"/>
</dbReference>
<evidence type="ECO:0000256" key="27">
    <source>
        <dbReference type="ARBA" id="ARBA00047861"/>
    </source>
</evidence>
<evidence type="ECO:0000256" key="10">
    <source>
        <dbReference type="ARBA" id="ARBA00022525"/>
    </source>
</evidence>
<feature type="disulfide bond" evidence="28">
    <location>
        <begin position="263"/>
        <end position="273"/>
    </location>
</feature>
<evidence type="ECO:0000256" key="19">
    <source>
        <dbReference type="ARBA" id="ARBA00022869"/>
    </source>
</evidence>
<comment type="function">
    <text evidence="29">Mediates the post-translational oxidative deamination of lysine residues on target proteins leading to the formation of deaminated lysine (allysine).</text>
</comment>
<dbReference type="GO" id="GO:0005783">
    <property type="term" value="C:endoplasmic reticulum"/>
    <property type="evidence" value="ECO:0007669"/>
    <property type="project" value="UniProtKB-SubCell"/>
</dbReference>
<dbReference type="PANTHER" id="PTHR45817">
    <property type="entry name" value="LYSYL OXIDASE-LIKE-RELATED"/>
    <property type="match status" value="1"/>
</dbReference>
<dbReference type="InterPro" id="IPR001190">
    <property type="entry name" value="SRCR"/>
</dbReference>
<sequence>MLAPWSVKLHLPVLACIWSLCQAQYEHLVYLQGYPEPEQDHYTLPQIPADVPKIQLRLAGEKRKHNEGRVEVYYEGQWGTVCDDDFNHHAAQVVCRELGYSKAISWAPSAKYGKGEGRIWFDNVHCTGKESTLAQCESNGIGVSDCKHSEDVGVVCSDKRIPGFRFLNPVNNNIDHLTIQVEDVRIKPILSSYRKRIPVTEGHVEVKDGGKWKQICNQEWSAMNSRVICGMFGFPAEKNYNIRIYKMFARRKPPSYWDYSVNCTGNEAHLSSCNLGHSLTPNNTCEKGYPVVVSCVPGRAFAPTPLHGYRKAFRQELLKFVDDTTVIGLIQDGDESAYRQEIEQLAAWCSLNNLELNMLKTVEMIVDFRRNTPALPSLTIMNSTVPTVESFRFLGTTISQDLKWDTHIDSIVKKAQQRLYFLRQLRKFNLPQELLTQFYSAIIESVLCTSITVWFGSATKSDMRRLQRTQPLVRLKGGAVVGEGRVEVLKNGEWGTICDDRWNLVSATVVCRELGFGTAKEALSGGQLGQASRGEKQRGNKVCVTGMGPVHMNEVQCTGFEKSVTECVFNMDKDKEGCSHEEDAGVRCNVPAMGFQQRLRLSGGRNPFEGRVEVLMERNGSLVWGTVCGEGWSTMEAMVVCRQLGLGYASHAFQETWYWPGVVSADGVVMSGVRCAGTEMSLSHCLHHGEHVNCPRGGARYAAGVSCSETAPDLVLNPQVVEQTTYIEDRPMFMLQCAYEENCLATTSSSTPANSYRRLLRFSSQIHNNGQSDFKPKASRDTWVWHDCHRHYHSMEIFTYYDLLSLNGSKVAEGHKASFCLEDSECDEGIEKKYECANFGEQGITVSCWDTYRHDIDCQWVDITDVKPGDYMFQIVINPNYEVAESDYTNNIVKCRTRYDGHRIWMYNCHIGGSV</sequence>
<evidence type="ECO:0000256" key="28">
    <source>
        <dbReference type="PROSITE-ProRule" id="PRU00196"/>
    </source>
</evidence>
<keyword evidence="25" id="KW-0325">Glycoprotein</keyword>
<keyword evidence="7" id="KW-0158">Chromosome</keyword>
<keyword evidence="15 29" id="KW-0801">TPQ</keyword>
<keyword evidence="22" id="KW-0805">Transcription regulation</keyword>
<evidence type="ECO:0000256" key="25">
    <source>
        <dbReference type="ARBA" id="ARBA00023180"/>
    </source>
</evidence>
<evidence type="ECO:0000256" key="5">
    <source>
        <dbReference type="ARBA" id="ARBA00004302"/>
    </source>
</evidence>
<dbReference type="Proteomes" id="UP001274896">
    <property type="component" value="Unassembled WGS sequence"/>
</dbReference>
<protein>
    <recommendedName>
        <fullName evidence="29">Lysyl oxidase homolog</fullName>
        <ecNumber evidence="29">1.4.3.13</ecNumber>
    </recommendedName>
</protein>
<dbReference type="Gene3D" id="3.10.250.10">
    <property type="entry name" value="SRCR-like domain"/>
    <property type="match status" value="4"/>
</dbReference>
<dbReference type="EC" id="1.4.3.13" evidence="29"/>